<dbReference type="PANTHER" id="PTHR12436:SF4">
    <property type="entry name" value="LEUKOCYTE RECEPTOR CLUSTER MEMBER 8"/>
    <property type="match status" value="1"/>
</dbReference>
<gene>
    <name evidence="3" type="ORF">AGLY_016003</name>
</gene>
<evidence type="ECO:0000259" key="2">
    <source>
        <dbReference type="Pfam" id="PF03399"/>
    </source>
</evidence>
<dbReference type="GO" id="GO:0005634">
    <property type="term" value="C:nucleus"/>
    <property type="evidence" value="ECO:0007669"/>
    <property type="project" value="TreeGrafter"/>
</dbReference>
<dbReference type="PANTHER" id="PTHR12436">
    <property type="entry name" value="80 KDA MCM3-ASSOCIATED PROTEIN"/>
    <property type="match status" value="1"/>
</dbReference>
<dbReference type="Gene3D" id="1.25.40.990">
    <property type="match status" value="1"/>
</dbReference>
<comment type="caution">
    <text evidence="3">The sequence shown here is derived from an EMBL/GenBank/DDBJ whole genome shotgun (WGS) entry which is preliminary data.</text>
</comment>
<sequence>MNVEDYSPPQTITTVNSAVRRIIRITIMADQSQNPGTPGTSNQYPNWSQSMNWSYGNYTGPQMYNMNAFYAAQCYNPQGFQSFPSQNFNFKPFVPGGTLETATVSHENSPPLPNGPAPSQPPPPQFDSDDLDKLPPLPPGSPPPVPGICDVPLPPQPNISSLPPMPQTKNGRKKWRKKQRNLMEAAMANQSAQIAPPVYPIINFVPPVPISQPPPTPKQTIPNSLFSFTPIVPSKPPPPQQPAPPKEIQSIQKKQNTFDLPDNCPSSLRDYIKKCQDKCINKIDRDRMDIILKGKLINANHDGSLWIKDWTKEPMPMLLSENITINQNQENGKNKNSIIKIAFKKSTNNYVNCYFTSKFKSCLSPSSNSSNESNNDVIKKKNSPLRENKRQNSDDFIPLNVNSDESNSKKSKYTNKNKKLYNEDAHIYQQYGSINNKPSYDKHLLTKRAARFSSQESPKKKPRQIIKNDYHSHKFSSMDDDEFHIDSCHIVGTCVDLEKKYLRLTAAPDAEAVRPVRVLVNSLKHVKSKWMSNSDYVFACDQLKSIRQDLTVQGIRDPFTVEVYETHARIALEKSDMGEFNQCQTQLCDLYEELKDNPTAQKNRNEFLCYSILYCIYTRALCELNKVLLCIKESKIKDESVEFALKIKDAWWLGNHIRLFSLYKVAPKMASYLMDMFLTRERNNFYLAIAKSYRPTIPISTIQDQMAFDKREDCLAFLKAAGAVFTSNNENIDCKASCGSAEA</sequence>
<dbReference type="AlphaFoldDB" id="A0A6G0T0J5"/>
<reference evidence="3 4" key="1">
    <citation type="submission" date="2019-08" db="EMBL/GenBank/DDBJ databases">
        <title>The genome of the soybean aphid Biotype 1, its phylome, world population structure and adaptation to the North American continent.</title>
        <authorList>
            <person name="Giordano R."/>
            <person name="Donthu R.K."/>
            <person name="Hernandez A.G."/>
            <person name="Wright C.L."/>
            <person name="Zimin A.V."/>
        </authorList>
    </citation>
    <scope>NUCLEOTIDE SEQUENCE [LARGE SCALE GENOMIC DNA]</scope>
    <source>
        <tissue evidence="3">Whole aphids</tissue>
    </source>
</reference>
<name>A0A6G0T0J5_APHGL</name>
<accession>A0A6G0T0J5</accession>
<dbReference type="Proteomes" id="UP000475862">
    <property type="component" value="Unassembled WGS sequence"/>
</dbReference>
<feature type="region of interest" description="Disordered" evidence="1">
    <location>
        <begin position="99"/>
        <end position="176"/>
    </location>
</feature>
<organism evidence="3 4">
    <name type="scientific">Aphis glycines</name>
    <name type="common">Soybean aphid</name>
    <dbReference type="NCBI Taxonomy" id="307491"/>
    <lineage>
        <taxon>Eukaryota</taxon>
        <taxon>Metazoa</taxon>
        <taxon>Ecdysozoa</taxon>
        <taxon>Arthropoda</taxon>
        <taxon>Hexapoda</taxon>
        <taxon>Insecta</taxon>
        <taxon>Pterygota</taxon>
        <taxon>Neoptera</taxon>
        <taxon>Paraneoptera</taxon>
        <taxon>Hemiptera</taxon>
        <taxon>Sternorrhyncha</taxon>
        <taxon>Aphidomorpha</taxon>
        <taxon>Aphidoidea</taxon>
        <taxon>Aphididae</taxon>
        <taxon>Aphidini</taxon>
        <taxon>Aphis</taxon>
        <taxon>Aphis</taxon>
    </lineage>
</organism>
<dbReference type="InterPro" id="IPR005062">
    <property type="entry name" value="SAC3/GANP/THP3_conserved"/>
</dbReference>
<protein>
    <recommendedName>
        <fullName evidence="2">SAC3/GANP/THP3 conserved domain-containing protein</fullName>
    </recommendedName>
</protein>
<dbReference type="Pfam" id="PF03399">
    <property type="entry name" value="SAC3_GANP"/>
    <property type="match status" value="1"/>
</dbReference>
<feature type="compositionally biased region" description="Basic and acidic residues" evidence="1">
    <location>
        <begin position="384"/>
        <end position="393"/>
    </location>
</feature>
<feature type="compositionally biased region" description="Pro residues" evidence="1">
    <location>
        <begin position="135"/>
        <end position="157"/>
    </location>
</feature>
<evidence type="ECO:0000256" key="1">
    <source>
        <dbReference type="SAM" id="MobiDB-lite"/>
    </source>
</evidence>
<keyword evidence="4" id="KW-1185">Reference proteome</keyword>
<dbReference type="EMBL" id="VYZN01000079">
    <property type="protein sequence ID" value="KAE9523451.1"/>
    <property type="molecule type" value="Genomic_DNA"/>
</dbReference>
<feature type="region of interest" description="Disordered" evidence="1">
    <location>
        <begin position="361"/>
        <end position="417"/>
    </location>
</feature>
<proteinExistence type="predicted"/>
<dbReference type="OrthoDB" id="199574at2759"/>
<feature type="compositionally biased region" description="Pro residues" evidence="1">
    <location>
        <begin position="110"/>
        <end position="125"/>
    </location>
</feature>
<feature type="domain" description="SAC3/GANP/THP3 conserved" evidence="2">
    <location>
        <begin position="499"/>
        <end position="724"/>
    </location>
</feature>
<evidence type="ECO:0000313" key="3">
    <source>
        <dbReference type="EMBL" id="KAE9523451.1"/>
    </source>
</evidence>
<feature type="compositionally biased region" description="Low complexity" evidence="1">
    <location>
        <begin position="361"/>
        <end position="375"/>
    </location>
</feature>
<evidence type="ECO:0000313" key="4">
    <source>
        <dbReference type="Proteomes" id="UP000475862"/>
    </source>
</evidence>
<dbReference type="InterPro" id="IPR045107">
    <property type="entry name" value="SAC3/GANP/THP3"/>
</dbReference>